<evidence type="ECO:0000313" key="1">
    <source>
        <dbReference type="EMBL" id="KZO97149.1"/>
    </source>
</evidence>
<organism evidence="1 2">
    <name type="scientific">Calocera viscosa (strain TUFC12733)</name>
    <dbReference type="NCBI Taxonomy" id="1330018"/>
    <lineage>
        <taxon>Eukaryota</taxon>
        <taxon>Fungi</taxon>
        <taxon>Dikarya</taxon>
        <taxon>Basidiomycota</taxon>
        <taxon>Agaricomycotina</taxon>
        <taxon>Dacrymycetes</taxon>
        <taxon>Dacrymycetales</taxon>
        <taxon>Dacrymycetaceae</taxon>
        <taxon>Calocera</taxon>
    </lineage>
</organism>
<sequence length="260" mass="28747">MIPSNMESVSPGSRKVGIRRSGPYYVRPTLDLPSWPEHTYTCRIYHPSSRRDRPTPLHPTFYDRPVLPGCSISLGVGDQRIWISDSDSRPLSSALAIADERRIPLGGNWLFVAISRFKSEPCRSHVSELLAMLLHNSGACPRSPGGRILFPLGPGLPCRRRQGIRWSCQGGKEGRDGRLGRICFIPRPYPLTLHPAAIGSLPIVDQGPEHSVRSTAPPVQLATLPSTDHSAKGLCFCSFHRLFQASRKPSTFIPWSARPS</sequence>
<protein>
    <submittedName>
        <fullName evidence="1">Uncharacterized protein</fullName>
    </submittedName>
</protein>
<accession>A0A167MXF8</accession>
<proteinExistence type="predicted"/>
<dbReference type="AlphaFoldDB" id="A0A167MXF8"/>
<evidence type="ECO:0000313" key="2">
    <source>
        <dbReference type="Proteomes" id="UP000076738"/>
    </source>
</evidence>
<keyword evidence="2" id="KW-1185">Reference proteome</keyword>
<gene>
    <name evidence="1" type="ORF">CALVIDRAFT_95781</name>
</gene>
<dbReference type="EMBL" id="KV417281">
    <property type="protein sequence ID" value="KZO97149.1"/>
    <property type="molecule type" value="Genomic_DNA"/>
</dbReference>
<dbReference type="Proteomes" id="UP000076738">
    <property type="component" value="Unassembled WGS sequence"/>
</dbReference>
<name>A0A167MXF8_CALVF</name>
<reference evidence="1 2" key="1">
    <citation type="journal article" date="2016" name="Mol. Biol. Evol.">
        <title>Comparative Genomics of Early-Diverging Mushroom-Forming Fungi Provides Insights into the Origins of Lignocellulose Decay Capabilities.</title>
        <authorList>
            <person name="Nagy L.G."/>
            <person name="Riley R."/>
            <person name="Tritt A."/>
            <person name="Adam C."/>
            <person name="Daum C."/>
            <person name="Floudas D."/>
            <person name="Sun H."/>
            <person name="Yadav J.S."/>
            <person name="Pangilinan J."/>
            <person name="Larsson K.H."/>
            <person name="Matsuura K."/>
            <person name="Barry K."/>
            <person name="Labutti K."/>
            <person name="Kuo R."/>
            <person name="Ohm R.A."/>
            <person name="Bhattacharya S.S."/>
            <person name="Shirouzu T."/>
            <person name="Yoshinaga Y."/>
            <person name="Martin F.M."/>
            <person name="Grigoriev I.V."/>
            <person name="Hibbett D.S."/>
        </authorList>
    </citation>
    <scope>NUCLEOTIDE SEQUENCE [LARGE SCALE GENOMIC DNA]</scope>
    <source>
        <strain evidence="1 2">TUFC12733</strain>
    </source>
</reference>